<keyword evidence="4" id="KW-1185">Reference proteome</keyword>
<evidence type="ECO:0000313" key="4">
    <source>
        <dbReference type="Proteomes" id="UP000076761"/>
    </source>
</evidence>
<accession>A0A165TQV1</accession>
<dbReference type="Gene3D" id="2.60.40.10">
    <property type="entry name" value="Immunoglobulins"/>
    <property type="match status" value="1"/>
</dbReference>
<dbReference type="OrthoDB" id="5873279at2759"/>
<dbReference type="SUPFAM" id="SSF81296">
    <property type="entry name" value="E set domains"/>
    <property type="match status" value="1"/>
</dbReference>
<gene>
    <name evidence="3" type="ORF">NEOLEDRAFT_1111746</name>
</gene>
<dbReference type="EMBL" id="KV425564">
    <property type="protein sequence ID" value="KZT27041.1"/>
    <property type="molecule type" value="Genomic_DNA"/>
</dbReference>
<evidence type="ECO:0000313" key="3">
    <source>
        <dbReference type="EMBL" id="KZT27041.1"/>
    </source>
</evidence>
<dbReference type="Pfam" id="PF16561">
    <property type="entry name" value="AMPK1_CBM"/>
    <property type="match status" value="1"/>
</dbReference>
<dbReference type="InParanoid" id="A0A165TQV1"/>
<dbReference type="GO" id="GO:0005634">
    <property type="term" value="C:nucleus"/>
    <property type="evidence" value="ECO:0007669"/>
    <property type="project" value="TreeGrafter"/>
</dbReference>
<feature type="domain" description="AMP-activated protein kinase glycogen-binding" evidence="2">
    <location>
        <begin position="6"/>
        <end position="83"/>
    </location>
</feature>
<dbReference type="GO" id="GO:0007165">
    <property type="term" value="P:signal transduction"/>
    <property type="evidence" value="ECO:0007669"/>
    <property type="project" value="TreeGrafter"/>
</dbReference>
<dbReference type="STRING" id="1314782.A0A165TQV1"/>
<dbReference type="CDD" id="cd02859">
    <property type="entry name" value="E_set_AMPKbeta_like_N"/>
    <property type="match status" value="1"/>
</dbReference>
<comment type="similarity">
    <text evidence="1">Belongs to the CRP1/MDG1 family.</text>
</comment>
<dbReference type="GO" id="GO:0005737">
    <property type="term" value="C:cytoplasm"/>
    <property type="evidence" value="ECO:0007669"/>
    <property type="project" value="TreeGrafter"/>
</dbReference>
<proteinExistence type="inferred from homology"/>
<organism evidence="3 4">
    <name type="scientific">Neolentinus lepideus HHB14362 ss-1</name>
    <dbReference type="NCBI Taxonomy" id="1314782"/>
    <lineage>
        <taxon>Eukaryota</taxon>
        <taxon>Fungi</taxon>
        <taxon>Dikarya</taxon>
        <taxon>Basidiomycota</taxon>
        <taxon>Agaricomycotina</taxon>
        <taxon>Agaricomycetes</taxon>
        <taxon>Gloeophyllales</taxon>
        <taxon>Gloeophyllaceae</taxon>
        <taxon>Neolentinus</taxon>
    </lineage>
</organism>
<evidence type="ECO:0000259" key="2">
    <source>
        <dbReference type="Pfam" id="PF16561"/>
    </source>
</evidence>
<reference evidence="3 4" key="1">
    <citation type="journal article" date="2016" name="Mol. Biol. Evol.">
        <title>Comparative Genomics of Early-Diverging Mushroom-Forming Fungi Provides Insights into the Origins of Lignocellulose Decay Capabilities.</title>
        <authorList>
            <person name="Nagy L.G."/>
            <person name="Riley R."/>
            <person name="Tritt A."/>
            <person name="Adam C."/>
            <person name="Daum C."/>
            <person name="Floudas D."/>
            <person name="Sun H."/>
            <person name="Yadav J.S."/>
            <person name="Pangilinan J."/>
            <person name="Larsson K.H."/>
            <person name="Matsuura K."/>
            <person name="Barry K."/>
            <person name="Labutti K."/>
            <person name="Kuo R."/>
            <person name="Ohm R.A."/>
            <person name="Bhattacharya S.S."/>
            <person name="Shirouzu T."/>
            <person name="Yoshinaga Y."/>
            <person name="Martin F.M."/>
            <person name="Grigoriev I.V."/>
            <person name="Hibbett D.S."/>
        </authorList>
    </citation>
    <scope>NUCLEOTIDE SEQUENCE [LARGE SCALE GENOMIC DNA]</scope>
    <source>
        <strain evidence="3 4">HHB14362 ss-1</strain>
    </source>
</reference>
<dbReference type="GO" id="GO:0031588">
    <property type="term" value="C:nucleotide-activated protein kinase complex"/>
    <property type="evidence" value="ECO:0007669"/>
    <property type="project" value="TreeGrafter"/>
</dbReference>
<dbReference type="Proteomes" id="UP000076761">
    <property type="component" value="Unassembled WGS sequence"/>
</dbReference>
<evidence type="ECO:0000256" key="1">
    <source>
        <dbReference type="ARBA" id="ARBA00038216"/>
    </source>
</evidence>
<dbReference type="PANTHER" id="PTHR10343">
    <property type="entry name" value="5'-AMP-ACTIVATED PROTEIN KINASE , BETA SUBUNIT"/>
    <property type="match status" value="1"/>
</dbReference>
<name>A0A165TQV1_9AGAM</name>
<dbReference type="InterPro" id="IPR050827">
    <property type="entry name" value="CRP1_MDG1_kinase"/>
</dbReference>
<feature type="non-terminal residue" evidence="3">
    <location>
        <position position="89"/>
    </location>
</feature>
<dbReference type="PANTHER" id="PTHR10343:SF81">
    <property type="entry name" value="CRUCIFORM DNA-RECOGNIZING PROTEIN 1-RELATED"/>
    <property type="match status" value="1"/>
</dbReference>
<dbReference type="GO" id="GO:0019901">
    <property type="term" value="F:protein kinase binding"/>
    <property type="evidence" value="ECO:0007669"/>
    <property type="project" value="TreeGrafter"/>
</dbReference>
<dbReference type="AlphaFoldDB" id="A0A165TQV1"/>
<sequence length="89" mass="10240">MADLHEVTFRWPRTDASDVICTGTFDQWSSSIHLSRTASGFESKFKVPWSDKVFYKFIVDGKWTTAYDQPTEYDSIGNLNNVYHSPSKP</sequence>
<dbReference type="InterPro" id="IPR032640">
    <property type="entry name" value="AMPK1_CBM"/>
</dbReference>
<dbReference type="InterPro" id="IPR014756">
    <property type="entry name" value="Ig_E-set"/>
</dbReference>
<dbReference type="InterPro" id="IPR013783">
    <property type="entry name" value="Ig-like_fold"/>
</dbReference>
<protein>
    <submittedName>
        <fullName evidence="3">Carbohydrate-binding module family 48 protein</fullName>
    </submittedName>
</protein>